<dbReference type="Proteomes" id="UP000838756">
    <property type="component" value="Unassembled WGS sequence"/>
</dbReference>
<protein>
    <submittedName>
        <fullName evidence="2">Jg26968 protein</fullName>
    </submittedName>
</protein>
<keyword evidence="3" id="KW-1185">Reference proteome</keyword>
<sequence length="72" mass="8126">MRSVEEPELQRVAKLQWKWAGHLAPRTDERWGPKVLVNAALVGPQRFGHTTSSEMQGAAGNKRPRTVDFRTS</sequence>
<comment type="caution">
    <text evidence="2">The sequence shown here is derived from an EMBL/GenBank/DDBJ whole genome shotgun (WGS) entry which is preliminary data.</text>
</comment>
<evidence type="ECO:0000313" key="3">
    <source>
        <dbReference type="Proteomes" id="UP000838756"/>
    </source>
</evidence>
<name>A0A8S4RVE8_9NEOP</name>
<evidence type="ECO:0000256" key="1">
    <source>
        <dbReference type="SAM" id="MobiDB-lite"/>
    </source>
</evidence>
<gene>
    <name evidence="2" type="primary">jg26968</name>
    <name evidence="2" type="ORF">PAEG_LOCUS18085</name>
</gene>
<dbReference type="EMBL" id="CAKXAJ010025588">
    <property type="protein sequence ID" value="CAH2241668.1"/>
    <property type="molecule type" value="Genomic_DNA"/>
</dbReference>
<feature type="region of interest" description="Disordered" evidence="1">
    <location>
        <begin position="48"/>
        <end position="72"/>
    </location>
</feature>
<reference evidence="2" key="1">
    <citation type="submission" date="2022-03" db="EMBL/GenBank/DDBJ databases">
        <authorList>
            <person name="Lindestad O."/>
        </authorList>
    </citation>
    <scope>NUCLEOTIDE SEQUENCE</scope>
</reference>
<dbReference type="OrthoDB" id="6938952at2759"/>
<organism evidence="2 3">
    <name type="scientific">Pararge aegeria aegeria</name>
    <dbReference type="NCBI Taxonomy" id="348720"/>
    <lineage>
        <taxon>Eukaryota</taxon>
        <taxon>Metazoa</taxon>
        <taxon>Ecdysozoa</taxon>
        <taxon>Arthropoda</taxon>
        <taxon>Hexapoda</taxon>
        <taxon>Insecta</taxon>
        <taxon>Pterygota</taxon>
        <taxon>Neoptera</taxon>
        <taxon>Endopterygota</taxon>
        <taxon>Lepidoptera</taxon>
        <taxon>Glossata</taxon>
        <taxon>Ditrysia</taxon>
        <taxon>Papilionoidea</taxon>
        <taxon>Nymphalidae</taxon>
        <taxon>Satyrinae</taxon>
        <taxon>Satyrini</taxon>
        <taxon>Parargina</taxon>
        <taxon>Pararge</taxon>
    </lineage>
</organism>
<proteinExistence type="predicted"/>
<evidence type="ECO:0000313" key="2">
    <source>
        <dbReference type="EMBL" id="CAH2241668.1"/>
    </source>
</evidence>
<accession>A0A8S4RVE8</accession>
<dbReference type="AlphaFoldDB" id="A0A8S4RVE8"/>